<proteinExistence type="predicted"/>
<name>A0A9D2WME6_9FIRM</name>
<keyword evidence="2" id="KW-1185">Reference proteome</keyword>
<sequence length="86" mass="9498">MCQKCQKFFTYGRFSKICCVDDNKKKLKNLKTLRSDFLLALLALLTKKPVTARKIVARSGTTSGTTSGTFGTVLIPVFNSYGIASR</sequence>
<accession>A0A9D2WME6</accession>
<dbReference type="Proteomes" id="UP000798488">
    <property type="component" value="Unassembled WGS sequence"/>
</dbReference>
<evidence type="ECO:0000313" key="1">
    <source>
        <dbReference type="EMBL" id="KAF1083873.1"/>
    </source>
</evidence>
<gene>
    <name evidence="1" type="ORF">SPSYN_03029</name>
</gene>
<organism evidence="1 2">
    <name type="scientific">Sporotomaculum syntrophicum</name>
    <dbReference type="NCBI Taxonomy" id="182264"/>
    <lineage>
        <taxon>Bacteria</taxon>
        <taxon>Bacillati</taxon>
        <taxon>Bacillota</taxon>
        <taxon>Clostridia</taxon>
        <taxon>Eubacteriales</taxon>
        <taxon>Desulfallaceae</taxon>
        <taxon>Sporotomaculum</taxon>
    </lineage>
</organism>
<evidence type="ECO:0000313" key="2">
    <source>
        <dbReference type="Proteomes" id="UP000798488"/>
    </source>
</evidence>
<dbReference type="AlphaFoldDB" id="A0A9D2WME6"/>
<reference evidence="1" key="1">
    <citation type="submission" date="2016-02" db="EMBL/GenBank/DDBJ databases">
        <title>Draft Genome Sequence of Sporotomaculum syntrophicum Strain FB, a Syntrophic Benzoate Degrader.</title>
        <authorList>
            <person name="Nobu M.K."/>
            <person name="Narihiro T."/>
            <person name="Qiu Y.-L."/>
            <person name="Ohashi A."/>
            <person name="Liu W.-T."/>
            <person name="Yuji S."/>
        </authorList>
    </citation>
    <scope>NUCLEOTIDE SEQUENCE</scope>
    <source>
        <strain evidence="1">FB</strain>
    </source>
</reference>
<protein>
    <submittedName>
        <fullName evidence="1">Uncharacterized protein</fullName>
    </submittedName>
</protein>
<dbReference type="EMBL" id="LSRS01000009">
    <property type="protein sequence ID" value="KAF1083873.1"/>
    <property type="molecule type" value="Genomic_DNA"/>
</dbReference>
<comment type="caution">
    <text evidence="1">The sequence shown here is derived from an EMBL/GenBank/DDBJ whole genome shotgun (WGS) entry which is preliminary data.</text>
</comment>